<keyword evidence="5 9" id="KW-0627">Porphyrin biosynthesis</keyword>
<dbReference type="EMBL" id="FJNB01000001">
    <property type="protein sequence ID" value="CZQ80360.1"/>
    <property type="molecule type" value="Genomic_DNA"/>
</dbReference>
<dbReference type="GO" id="GO:0006782">
    <property type="term" value="P:protoporphyrinogen IX biosynthetic process"/>
    <property type="evidence" value="ECO:0007669"/>
    <property type="project" value="UniProtKB-UniRule"/>
</dbReference>
<dbReference type="InterPro" id="IPR039793">
    <property type="entry name" value="UROS/Hem4"/>
</dbReference>
<evidence type="ECO:0000313" key="12">
    <source>
        <dbReference type="Proteomes" id="UP000076878"/>
    </source>
</evidence>
<comment type="similarity">
    <text evidence="2 9">Belongs to the uroporphyrinogen-III synthase family.</text>
</comment>
<dbReference type="InterPro" id="IPR003754">
    <property type="entry name" value="4pyrrol_synth_uPrphyn_synth"/>
</dbReference>
<dbReference type="CDD" id="cd06578">
    <property type="entry name" value="HemD"/>
    <property type="match status" value="1"/>
</dbReference>
<dbReference type="SUPFAM" id="SSF69618">
    <property type="entry name" value="HemD-like"/>
    <property type="match status" value="1"/>
</dbReference>
<dbReference type="PANTHER" id="PTHR38042:SF1">
    <property type="entry name" value="UROPORPHYRINOGEN-III SYNTHASE, CHLOROPLASTIC"/>
    <property type="match status" value="1"/>
</dbReference>
<dbReference type="EC" id="4.2.1.75" evidence="3 9"/>
<evidence type="ECO:0000256" key="9">
    <source>
        <dbReference type="RuleBase" id="RU366031"/>
    </source>
</evidence>
<accession>A0A143Y648</accession>
<evidence type="ECO:0000256" key="8">
    <source>
        <dbReference type="ARBA" id="ARBA00048617"/>
    </source>
</evidence>
<evidence type="ECO:0000259" key="10">
    <source>
        <dbReference type="Pfam" id="PF02602"/>
    </source>
</evidence>
<proteinExistence type="inferred from homology"/>
<evidence type="ECO:0000256" key="6">
    <source>
        <dbReference type="ARBA" id="ARBA00037589"/>
    </source>
</evidence>
<dbReference type="OrthoDB" id="2181978at2"/>
<protein>
    <recommendedName>
        <fullName evidence="7 9">Uroporphyrinogen-III synthase</fullName>
        <ecNumber evidence="3 9">4.2.1.75</ecNumber>
    </recommendedName>
</protein>
<evidence type="ECO:0000313" key="11">
    <source>
        <dbReference type="EMBL" id="CZQ80360.1"/>
    </source>
</evidence>
<reference evidence="11 12" key="1">
    <citation type="submission" date="2016-02" db="EMBL/GenBank/DDBJ databases">
        <authorList>
            <person name="Wen L."/>
            <person name="He K."/>
            <person name="Yang H."/>
        </authorList>
    </citation>
    <scope>NUCLEOTIDE SEQUENCE [LARGE SCALE GENOMIC DNA]</scope>
    <source>
        <strain evidence="11">Trichococcus_R210</strain>
    </source>
</reference>
<dbReference type="STRING" id="640938.TR210_49"/>
<dbReference type="GO" id="GO:0006780">
    <property type="term" value="P:uroporphyrinogen III biosynthetic process"/>
    <property type="evidence" value="ECO:0007669"/>
    <property type="project" value="UniProtKB-UniRule"/>
</dbReference>
<evidence type="ECO:0000256" key="4">
    <source>
        <dbReference type="ARBA" id="ARBA00023239"/>
    </source>
</evidence>
<dbReference type="Proteomes" id="UP000076878">
    <property type="component" value="Unassembled WGS sequence"/>
</dbReference>
<feature type="domain" description="Tetrapyrrole biosynthesis uroporphyrinogen III synthase" evidence="10">
    <location>
        <begin position="29"/>
        <end position="219"/>
    </location>
</feature>
<dbReference type="InterPro" id="IPR036108">
    <property type="entry name" value="4pyrrol_syn_uPrphyn_synt_sf"/>
</dbReference>
<dbReference type="UniPathway" id="UPA00251">
    <property type="reaction ID" value="UER00320"/>
</dbReference>
<keyword evidence="4 9" id="KW-0456">Lyase</keyword>
<evidence type="ECO:0000256" key="7">
    <source>
        <dbReference type="ARBA" id="ARBA00040167"/>
    </source>
</evidence>
<dbReference type="Pfam" id="PF02602">
    <property type="entry name" value="HEM4"/>
    <property type="match status" value="1"/>
</dbReference>
<gene>
    <name evidence="11" type="ORF">TR210_49</name>
</gene>
<dbReference type="GO" id="GO:0004852">
    <property type="term" value="F:uroporphyrinogen-III synthase activity"/>
    <property type="evidence" value="ECO:0007669"/>
    <property type="project" value="UniProtKB-UniRule"/>
</dbReference>
<evidence type="ECO:0000256" key="1">
    <source>
        <dbReference type="ARBA" id="ARBA00004772"/>
    </source>
</evidence>
<dbReference type="Gene3D" id="3.40.50.10090">
    <property type="match status" value="2"/>
</dbReference>
<comment type="pathway">
    <text evidence="1 9">Porphyrin-containing compound metabolism; protoporphyrin-IX biosynthesis; coproporphyrinogen-III from 5-aminolevulinate: step 3/4.</text>
</comment>
<dbReference type="PANTHER" id="PTHR38042">
    <property type="entry name" value="UROPORPHYRINOGEN-III SYNTHASE, CHLOROPLASTIC"/>
    <property type="match status" value="1"/>
</dbReference>
<evidence type="ECO:0000256" key="5">
    <source>
        <dbReference type="ARBA" id="ARBA00023244"/>
    </source>
</evidence>
<evidence type="ECO:0000256" key="2">
    <source>
        <dbReference type="ARBA" id="ARBA00008133"/>
    </source>
</evidence>
<dbReference type="AlphaFoldDB" id="A0A143Y648"/>
<sequence>MTKALLLTRPLSMNAEDQLRFRAEGFDRFYEIPLCEIKPLPITESIKTKINAAEWLFFTSQAPVASVLAVIDKGRHPLIAVIGKKTAEAVRACGFEVAFVSPQETKKQFVSAWQESFPAGTTIFYPKSQLADDAIEELLGIENEVTGSVLYHNVFLEERKAELTELLNLGKLSAVYFASPSAWTRFLSVYDKSDKKPLIFYAIGATTKNAISKSGHEAVLFQR</sequence>
<name>A0A143Y648_9LACT</name>
<comment type="function">
    <text evidence="6 9">Catalyzes cyclization of the linear tetrapyrrole, hydroxymethylbilane, to the macrocyclic uroporphyrinogen III.</text>
</comment>
<organism evidence="11 12">
    <name type="scientific">Trichococcus ilyis</name>
    <dbReference type="NCBI Taxonomy" id="640938"/>
    <lineage>
        <taxon>Bacteria</taxon>
        <taxon>Bacillati</taxon>
        <taxon>Bacillota</taxon>
        <taxon>Bacilli</taxon>
        <taxon>Lactobacillales</taxon>
        <taxon>Carnobacteriaceae</taxon>
        <taxon>Trichococcus</taxon>
    </lineage>
</organism>
<comment type="catalytic activity">
    <reaction evidence="8 9">
        <text>hydroxymethylbilane = uroporphyrinogen III + H2O</text>
        <dbReference type="Rhea" id="RHEA:18965"/>
        <dbReference type="ChEBI" id="CHEBI:15377"/>
        <dbReference type="ChEBI" id="CHEBI:57308"/>
        <dbReference type="ChEBI" id="CHEBI:57845"/>
        <dbReference type="EC" id="4.2.1.75"/>
    </reaction>
</comment>
<evidence type="ECO:0000256" key="3">
    <source>
        <dbReference type="ARBA" id="ARBA00013109"/>
    </source>
</evidence>